<comment type="caution">
    <text evidence="1">The sequence shown here is derived from an EMBL/GenBank/DDBJ whole genome shotgun (WGS) entry which is preliminary data.</text>
</comment>
<dbReference type="AlphaFoldDB" id="A0A9Q3MCE9"/>
<evidence type="ECO:0000313" key="1">
    <source>
        <dbReference type="EMBL" id="MBX5025785.1"/>
    </source>
</evidence>
<keyword evidence="4" id="KW-1185">Reference proteome</keyword>
<dbReference type="RefSeq" id="WP_207244625.1">
    <property type="nucleotide sequence ID" value="NZ_CP071455.1"/>
</dbReference>
<evidence type="ECO:0000313" key="3">
    <source>
        <dbReference type="Proteomes" id="UP000749740"/>
    </source>
</evidence>
<organism evidence="1 3">
    <name type="scientific">Rhizobium lentis</name>
    <dbReference type="NCBI Taxonomy" id="1138194"/>
    <lineage>
        <taxon>Bacteria</taxon>
        <taxon>Pseudomonadati</taxon>
        <taxon>Pseudomonadota</taxon>
        <taxon>Alphaproteobacteria</taxon>
        <taxon>Hyphomicrobiales</taxon>
        <taxon>Rhizobiaceae</taxon>
        <taxon>Rhizobium/Agrobacterium group</taxon>
        <taxon>Rhizobium</taxon>
    </lineage>
</organism>
<dbReference type="GeneID" id="66142862"/>
<dbReference type="EMBL" id="JABDYF010000001">
    <property type="protein sequence ID" value="MBX5088121.1"/>
    <property type="molecule type" value="Genomic_DNA"/>
</dbReference>
<protein>
    <submittedName>
        <fullName evidence="1">Uncharacterized protein</fullName>
    </submittedName>
</protein>
<evidence type="ECO:0000313" key="2">
    <source>
        <dbReference type="EMBL" id="MBX5088121.1"/>
    </source>
</evidence>
<reference evidence="1 4" key="1">
    <citation type="submission" date="2020-04" db="EMBL/GenBank/DDBJ databases">
        <title>Global-level population genomics: horizontal gene transfer, symbiosis and evolution in Rhizobia.</title>
        <authorList>
            <person name="Gai Y."/>
        </authorList>
    </citation>
    <scope>NUCLEOTIDE SEQUENCE</scope>
    <source>
        <strain evidence="2 4">BLR33</strain>
        <strain evidence="1">BLR57</strain>
    </source>
</reference>
<dbReference type="EMBL" id="JABDYC010000010">
    <property type="protein sequence ID" value="MBX5025785.1"/>
    <property type="molecule type" value="Genomic_DNA"/>
</dbReference>
<evidence type="ECO:0000313" key="4">
    <source>
        <dbReference type="Proteomes" id="UP000770629"/>
    </source>
</evidence>
<gene>
    <name evidence="2" type="ORF">HJB60_02880</name>
    <name evidence="1" type="ORF">HJB63_25010</name>
</gene>
<name>A0A9Q3MCE9_9HYPH</name>
<accession>A0A9Q3MCE9</accession>
<dbReference type="Proteomes" id="UP000770629">
    <property type="component" value="Unassembled WGS sequence"/>
</dbReference>
<dbReference type="Proteomes" id="UP000749740">
    <property type="component" value="Unassembled WGS sequence"/>
</dbReference>
<sequence length="73" mass="7869">MPMLKDETGEYLIENLPKNGVMAEAIQVRARGGLGVKGLQNEAFEVGRTLSLRAASAIRACENLCSAVPHRLC</sequence>
<proteinExistence type="predicted"/>